<dbReference type="PIRSF" id="PIRSF000654">
    <property type="entry name" value="Integrin-linked_kinase"/>
    <property type="match status" value="1"/>
</dbReference>
<evidence type="ECO:0000256" key="1">
    <source>
        <dbReference type="ARBA" id="ARBA00008874"/>
    </source>
</evidence>
<organism evidence="3">
    <name type="scientific">Harvfovirus sp</name>
    <dbReference type="NCBI Taxonomy" id="2487768"/>
    <lineage>
        <taxon>Viruses</taxon>
        <taxon>Varidnaviria</taxon>
        <taxon>Bamfordvirae</taxon>
        <taxon>Nucleocytoviricota</taxon>
        <taxon>Megaviricetes</taxon>
        <taxon>Imitervirales</taxon>
        <taxon>Mimiviridae</taxon>
        <taxon>Klosneuvirinae</taxon>
    </lineage>
</organism>
<dbReference type="InterPro" id="IPR000719">
    <property type="entry name" value="Prot_kinase_dom"/>
</dbReference>
<sequence>MQTAYELLDIIGNGSSCTVYKALHKESKTFVAIKIIKLESDNQIDYAYAEILMMKRLKHPNIIQVLDSFVNEEEIWIVMELELKSCSSIIKSSFPLGIKDEVLLATILKFTLVAIEYCHSHEQIHRDIKAGNILIDQTGGVKLCDFGIGALMIHDGILEKSRHSFVGTPCWMSPEVIMEDKNSEGYTNKTDIWSFGITILEMAYGHAPYSDDPSDDAIKNVVILPSPSAATYTDQKNTFSKYFGDIVAKCLIKNQKDRPTAKELLTHKFFKQARDEKYVLEHIKN</sequence>
<dbReference type="PROSITE" id="PS50011">
    <property type="entry name" value="PROTEIN_KINASE_DOM"/>
    <property type="match status" value="1"/>
</dbReference>
<name>A0A3G5A036_9VIRU</name>
<feature type="domain" description="Protein kinase" evidence="2">
    <location>
        <begin position="5"/>
        <end position="270"/>
    </location>
</feature>
<gene>
    <name evidence="3" type="ORF">Harvfovirus2_75</name>
</gene>
<dbReference type="PANTHER" id="PTHR48014:SF21">
    <property type="entry name" value="SERINE_THREONINE-PROTEIN KINASE FRAY2"/>
    <property type="match status" value="1"/>
</dbReference>
<reference evidence="3" key="1">
    <citation type="submission" date="2018-10" db="EMBL/GenBank/DDBJ databases">
        <title>Hidden diversity of soil giant viruses.</title>
        <authorList>
            <person name="Schulz F."/>
            <person name="Alteio L."/>
            <person name="Goudeau D."/>
            <person name="Ryan E.M."/>
            <person name="Malmstrom R.R."/>
            <person name="Blanchard J."/>
            <person name="Woyke T."/>
        </authorList>
    </citation>
    <scope>NUCLEOTIDE SEQUENCE</scope>
    <source>
        <strain evidence="3">HAV1</strain>
    </source>
</reference>
<evidence type="ECO:0000259" key="2">
    <source>
        <dbReference type="PROSITE" id="PS50011"/>
    </source>
</evidence>
<proteinExistence type="inferred from homology"/>
<evidence type="ECO:0000313" key="3">
    <source>
        <dbReference type="EMBL" id="AYV80545.1"/>
    </source>
</evidence>
<dbReference type="GO" id="GO:0005524">
    <property type="term" value="F:ATP binding"/>
    <property type="evidence" value="ECO:0007669"/>
    <property type="project" value="InterPro"/>
</dbReference>
<dbReference type="InterPro" id="IPR047173">
    <property type="entry name" value="STRAD_A/B-like"/>
</dbReference>
<dbReference type="SMART" id="SM00220">
    <property type="entry name" value="S_TKc"/>
    <property type="match status" value="1"/>
</dbReference>
<dbReference type="SUPFAM" id="SSF56112">
    <property type="entry name" value="Protein kinase-like (PK-like)"/>
    <property type="match status" value="1"/>
</dbReference>
<dbReference type="Pfam" id="PF00069">
    <property type="entry name" value="Pkinase"/>
    <property type="match status" value="1"/>
</dbReference>
<dbReference type="Gene3D" id="1.10.510.10">
    <property type="entry name" value="Transferase(Phosphotransferase) domain 1"/>
    <property type="match status" value="1"/>
</dbReference>
<dbReference type="GO" id="GO:0004672">
    <property type="term" value="F:protein kinase activity"/>
    <property type="evidence" value="ECO:0007669"/>
    <property type="project" value="InterPro"/>
</dbReference>
<protein>
    <recommendedName>
        <fullName evidence="2">Protein kinase domain-containing protein</fullName>
    </recommendedName>
</protein>
<comment type="similarity">
    <text evidence="1">Belongs to the protein kinase superfamily. STE Ser/Thr protein kinase family. STE20 subfamily.</text>
</comment>
<dbReference type="Gene3D" id="3.30.200.20">
    <property type="entry name" value="Phosphorylase Kinase, domain 1"/>
    <property type="match status" value="1"/>
</dbReference>
<dbReference type="InterPro" id="IPR011009">
    <property type="entry name" value="Kinase-like_dom_sf"/>
</dbReference>
<accession>A0A3G5A036</accession>
<dbReference type="EMBL" id="MK072244">
    <property type="protein sequence ID" value="AYV80545.1"/>
    <property type="molecule type" value="Genomic_DNA"/>
</dbReference>
<dbReference type="GO" id="GO:0043539">
    <property type="term" value="F:protein serine/threonine kinase activator activity"/>
    <property type="evidence" value="ECO:0007669"/>
    <property type="project" value="InterPro"/>
</dbReference>
<dbReference type="PANTHER" id="PTHR48014">
    <property type="entry name" value="SERINE/THREONINE-PROTEIN KINASE FRAY2"/>
    <property type="match status" value="1"/>
</dbReference>